<feature type="transmembrane region" description="Helical" evidence="1">
    <location>
        <begin position="70"/>
        <end position="90"/>
    </location>
</feature>
<keyword evidence="1" id="KW-0812">Transmembrane</keyword>
<dbReference type="Proteomes" id="UP001500945">
    <property type="component" value="Unassembled WGS sequence"/>
</dbReference>
<protein>
    <submittedName>
        <fullName evidence="2">DUF554 domain-containing protein</fullName>
    </submittedName>
</protein>
<proteinExistence type="predicted"/>
<dbReference type="PANTHER" id="PTHR36111">
    <property type="entry name" value="INNER MEMBRANE PROTEIN-RELATED"/>
    <property type="match status" value="1"/>
</dbReference>
<organism evidence="2 3">
    <name type="scientific">Fodinibacter luteus</name>
    <dbReference type="NCBI Taxonomy" id="552064"/>
    <lineage>
        <taxon>Bacteria</taxon>
        <taxon>Bacillati</taxon>
        <taxon>Actinomycetota</taxon>
        <taxon>Actinomycetes</taxon>
        <taxon>Micrococcales</taxon>
        <taxon>Intrasporangiaceae</taxon>
        <taxon>Fodinibacter (ex Wang et al. 2009)</taxon>
    </lineage>
</organism>
<dbReference type="RefSeq" id="WP_345203643.1">
    <property type="nucleotide sequence ID" value="NZ_BAABGM010000008.1"/>
</dbReference>
<feature type="transmembrane region" description="Helical" evidence="1">
    <location>
        <begin position="167"/>
        <end position="190"/>
    </location>
</feature>
<name>A0ABP8K990_9MICO</name>
<evidence type="ECO:0000256" key="1">
    <source>
        <dbReference type="SAM" id="Phobius"/>
    </source>
</evidence>
<keyword evidence="1" id="KW-1133">Transmembrane helix</keyword>
<sequence length="257" mass="26327">MTSLFPGAGTLLNVLTVLVGAGLGMAVGHRFKEHTRSVVTDVLGLVTLLVAGLSAMSVTDPALREAVGAGFPLLVVLGSLLIGSILGSVLRIEARLEGLAGTIQAFVSRRWSSEGGTDHAARERFIEGWLTASLLFCVGPLTILGSLNDGLGRGIDQLALKAVLDGFAAMAFAASFGVGVLLSAVSVLVVQGTLTVVGVLLGSLVPEAHIAALTATGGLMLAGIALRLLRIRDVPVGDMLPALVVAPLLTQVVVWLR</sequence>
<accession>A0ABP8K990</accession>
<keyword evidence="1" id="KW-0472">Membrane</keyword>
<feature type="transmembrane region" description="Helical" evidence="1">
    <location>
        <begin position="6"/>
        <end position="26"/>
    </location>
</feature>
<keyword evidence="3" id="KW-1185">Reference proteome</keyword>
<dbReference type="InterPro" id="IPR007563">
    <property type="entry name" value="DUF554"/>
</dbReference>
<comment type="caution">
    <text evidence="2">The sequence shown here is derived from an EMBL/GenBank/DDBJ whole genome shotgun (WGS) entry which is preliminary data.</text>
</comment>
<gene>
    <name evidence="2" type="ORF">GCM10023168_12690</name>
</gene>
<dbReference type="PANTHER" id="PTHR36111:SF2">
    <property type="entry name" value="INNER MEMBRANE PROTEIN"/>
    <property type="match status" value="1"/>
</dbReference>
<feature type="transmembrane region" description="Helical" evidence="1">
    <location>
        <begin position="38"/>
        <end position="58"/>
    </location>
</feature>
<dbReference type="Pfam" id="PF04474">
    <property type="entry name" value="DUF554"/>
    <property type="match status" value="1"/>
</dbReference>
<dbReference type="EMBL" id="BAABGM010000008">
    <property type="protein sequence ID" value="GAA4402299.1"/>
    <property type="molecule type" value="Genomic_DNA"/>
</dbReference>
<evidence type="ECO:0000313" key="2">
    <source>
        <dbReference type="EMBL" id="GAA4402299.1"/>
    </source>
</evidence>
<reference evidence="3" key="1">
    <citation type="journal article" date="2019" name="Int. J. Syst. Evol. Microbiol.">
        <title>The Global Catalogue of Microorganisms (GCM) 10K type strain sequencing project: providing services to taxonomists for standard genome sequencing and annotation.</title>
        <authorList>
            <consortium name="The Broad Institute Genomics Platform"/>
            <consortium name="The Broad Institute Genome Sequencing Center for Infectious Disease"/>
            <person name="Wu L."/>
            <person name="Ma J."/>
        </authorList>
    </citation>
    <scope>NUCLEOTIDE SEQUENCE [LARGE SCALE GENOMIC DNA]</scope>
    <source>
        <strain evidence="3">JCM 17809</strain>
    </source>
</reference>
<evidence type="ECO:0000313" key="3">
    <source>
        <dbReference type="Proteomes" id="UP001500945"/>
    </source>
</evidence>
<feature type="transmembrane region" description="Helical" evidence="1">
    <location>
        <begin position="236"/>
        <end position="256"/>
    </location>
</feature>